<evidence type="ECO:0000313" key="1">
    <source>
        <dbReference type="EMBL" id="EDT47663.1"/>
    </source>
</evidence>
<sequence length="46" mass="5479">MVRPRFFNIKKLSRRIPLNDAQLYYLLLRIDILASITFSQSKLIIV</sequence>
<organism evidence="1 2">
    <name type="scientific">Streptococcus infantarius subsp. infantarius ATCC BAA-102</name>
    <dbReference type="NCBI Taxonomy" id="471872"/>
    <lineage>
        <taxon>Bacteria</taxon>
        <taxon>Bacillati</taxon>
        <taxon>Bacillota</taxon>
        <taxon>Bacilli</taxon>
        <taxon>Lactobacillales</taxon>
        <taxon>Streptococcaceae</taxon>
        <taxon>Streptococcus</taxon>
    </lineage>
</organism>
<gene>
    <name evidence="1" type="ORF">STRINF_01028</name>
</gene>
<dbReference type="EMBL" id="ABJK02000019">
    <property type="protein sequence ID" value="EDT47663.1"/>
    <property type="molecule type" value="Genomic_DNA"/>
</dbReference>
<accession>A0ABM9XEG3</accession>
<dbReference type="Proteomes" id="UP000005602">
    <property type="component" value="Unassembled WGS sequence"/>
</dbReference>
<name>A0ABM9XEG3_9STRE</name>
<reference evidence="1" key="1">
    <citation type="submission" date="2008-03" db="EMBL/GenBank/DDBJ databases">
        <authorList>
            <person name="Fulton L."/>
            <person name="Clifton S."/>
            <person name="Fulton B."/>
            <person name="Xu J."/>
            <person name="Minx P."/>
            <person name="Pepin K.H."/>
            <person name="Johnson M."/>
            <person name="Thiruvilangam P."/>
            <person name="Bhonagiri V."/>
            <person name="Nash W.E."/>
            <person name="Mardis E.R."/>
            <person name="Wilson R.K."/>
        </authorList>
    </citation>
    <scope>NUCLEOTIDE SEQUENCE [LARGE SCALE GENOMIC DNA]</scope>
    <source>
        <strain evidence="1">ATCC BAA-102</strain>
    </source>
</reference>
<keyword evidence="2" id="KW-1185">Reference proteome</keyword>
<comment type="caution">
    <text evidence="1">The sequence shown here is derived from an EMBL/GenBank/DDBJ whole genome shotgun (WGS) entry which is preliminary data.</text>
</comment>
<evidence type="ECO:0000313" key="2">
    <source>
        <dbReference type="Proteomes" id="UP000005602"/>
    </source>
</evidence>
<protein>
    <submittedName>
        <fullName evidence="1">Uncharacterized protein</fullName>
    </submittedName>
</protein>
<reference evidence="1" key="2">
    <citation type="submission" date="2013-09" db="EMBL/GenBank/DDBJ databases">
        <title>Draft genome sequence of Streptococcus infantarius subsp. infantarius ATCC BAA-102.</title>
        <authorList>
            <person name="Sudarsanam P."/>
            <person name="Ley R."/>
            <person name="Guruge J."/>
            <person name="Turnbaugh P.J."/>
            <person name="Mahowald M."/>
            <person name="Liep D."/>
            <person name="Gordon J."/>
        </authorList>
    </citation>
    <scope>NUCLEOTIDE SEQUENCE</scope>
    <source>
        <strain evidence="1">ATCC BAA-102</strain>
    </source>
</reference>
<proteinExistence type="predicted"/>